<reference evidence="1" key="1">
    <citation type="submission" date="2020-05" db="EMBL/GenBank/DDBJ databases">
        <title>Mycena genomes resolve the evolution of fungal bioluminescence.</title>
        <authorList>
            <person name="Tsai I.J."/>
        </authorList>
    </citation>
    <scope>NUCLEOTIDE SEQUENCE</scope>
    <source>
        <strain evidence="1">110903Hualien_Pintung</strain>
    </source>
</reference>
<evidence type="ECO:0000313" key="2">
    <source>
        <dbReference type="Proteomes" id="UP000613580"/>
    </source>
</evidence>
<protein>
    <submittedName>
        <fullName evidence="1">Uncharacterized protein</fullName>
    </submittedName>
</protein>
<keyword evidence="2" id="KW-1185">Reference proteome</keyword>
<organism evidence="1 2">
    <name type="scientific">Mycena chlorophos</name>
    <name type="common">Agaric fungus</name>
    <name type="synonym">Agaricus chlorophos</name>
    <dbReference type="NCBI Taxonomy" id="658473"/>
    <lineage>
        <taxon>Eukaryota</taxon>
        <taxon>Fungi</taxon>
        <taxon>Dikarya</taxon>
        <taxon>Basidiomycota</taxon>
        <taxon>Agaricomycotina</taxon>
        <taxon>Agaricomycetes</taxon>
        <taxon>Agaricomycetidae</taxon>
        <taxon>Agaricales</taxon>
        <taxon>Marasmiineae</taxon>
        <taxon>Mycenaceae</taxon>
        <taxon>Mycena</taxon>
    </lineage>
</organism>
<dbReference type="AlphaFoldDB" id="A0A8H6SUW3"/>
<dbReference type="Proteomes" id="UP000613580">
    <property type="component" value="Unassembled WGS sequence"/>
</dbReference>
<sequence length="369" mass="41616">MPVDSEVDAAQADPILETSNSLGSFLLSQSAQDFGINVVFCTMPNGAPGPVVVHGGFQVGGDFTISASKFIRWLCLYDGRKTPLPSSSLALRKLEIVPSDPFQYWFARQSENVLEHDSTVLIQPGIYGLYNPGQDGKPYQKAFEPPEPITRSFIELEDIILQEQLEDRATSPTAELPGSLPEPSVVSTIKKEQFIGASADHLVADALIRYEHCCPFTGRTRNLRGIHIFAPVAGGYEDKRAHSNRKTFASPENTIIMSADLVDAFWENFFSVDMEDGARIVTFRPLPENAPKLFTHLSPRAREITDAKMWTLNLRWSLRVNWDIGDARFDYPDEDIEDYFPLAEKDPFFTHERWKHGIAKHFRDVMETY</sequence>
<comment type="caution">
    <text evidence="1">The sequence shown here is derived from an EMBL/GenBank/DDBJ whole genome shotgun (WGS) entry which is preliminary data.</text>
</comment>
<evidence type="ECO:0000313" key="1">
    <source>
        <dbReference type="EMBL" id="KAF7305535.1"/>
    </source>
</evidence>
<dbReference type="OrthoDB" id="3263651at2759"/>
<accession>A0A8H6SUW3</accession>
<gene>
    <name evidence="1" type="ORF">HMN09_00806400</name>
</gene>
<name>A0A8H6SUW3_MYCCL</name>
<dbReference type="EMBL" id="JACAZE010000010">
    <property type="protein sequence ID" value="KAF7305535.1"/>
    <property type="molecule type" value="Genomic_DNA"/>
</dbReference>
<proteinExistence type="predicted"/>